<evidence type="ECO:0000259" key="1">
    <source>
        <dbReference type="Pfam" id="PF00248"/>
    </source>
</evidence>
<evidence type="ECO:0000313" key="3">
    <source>
        <dbReference type="Proteomes" id="UP000054742"/>
    </source>
</evidence>
<reference evidence="2 3" key="1">
    <citation type="submission" date="2015-11" db="EMBL/GenBank/DDBJ databases">
        <title>Genomic analysis of 38 Legionella species identifies large and diverse effector repertoires.</title>
        <authorList>
            <person name="Burstein D."/>
            <person name="Amaro F."/>
            <person name="Zusman T."/>
            <person name="Lifshitz Z."/>
            <person name="Cohen O."/>
            <person name="Gilbert J.A."/>
            <person name="Pupko T."/>
            <person name="Shuman H.A."/>
            <person name="Segal G."/>
        </authorList>
    </citation>
    <scope>NUCLEOTIDE SEQUENCE [LARGE SCALE GENOMIC DNA]</scope>
    <source>
        <strain evidence="2 3">ATCC 43878</strain>
    </source>
</reference>
<dbReference type="RefSeq" id="WP_058441953.1">
    <property type="nucleotide sequence ID" value="NZ_CAAAHU010000002.1"/>
</dbReference>
<dbReference type="Pfam" id="PF02348">
    <property type="entry name" value="CTP_transf_3"/>
    <property type="match status" value="1"/>
</dbReference>
<dbReference type="InterPro" id="IPR023210">
    <property type="entry name" value="NADP_OxRdtase_dom"/>
</dbReference>
<dbReference type="STRING" id="29422.Lbru_1956"/>
<keyword evidence="2" id="KW-0808">Transferase</keyword>
<dbReference type="SUPFAM" id="SSF51430">
    <property type="entry name" value="NAD(P)-linked oxidoreductase"/>
    <property type="match status" value="1"/>
</dbReference>
<dbReference type="Gene3D" id="3.20.20.100">
    <property type="entry name" value="NADP-dependent oxidoreductase domain"/>
    <property type="match status" value="1"/>
</dbReference>
<dbReference type="Pfam" id="PF00248">
    <property type="entry name" value="Aldo_ket_red"/>
    <property type="match status" value="1"/>
</dbReference>
<dbReference type="PANTHER" id="PTHR43312">
    <property type="entry name" value="D-THREO-ALDOSE 1-DEHYDROGENASE"/>
    <property type="match status" value="1"/>
</dbReference>
<protein>
    <submittedName>
        <fullName evidence="2">Putative glycosyltransferase</fullName>
    </submittedName>
</protein>
<gene>
    <name evidence="2" type="ORF">Lbru_1956</name>
</gene>
<dbReference type="PANTHER" id="PTHR43312:SF1">
    <property type="entry name" value="NADP-DEPENDENT OXIDOREDUCTASE DOMAIN-CONTAINING PROTEIN"/>
    <property type="match status" value="1"/>
</dbReference>
<comment type="caution">
    <text evidence="2">The sequence shown here is derived from an EMBL/GenBank/DDBJ whole genome shotgun (WGS) entry which is preliminary data.</text>
</comment>
<dbReference type="GO" id="GO:0016740">
    <property type="term" value="F:transferase activity"/>
    <property type="evidence" value="ECO:0007669"/>
    <property type="project" value="UniProtKB-KW"/>
</dbReference>
<name>A0A0W0SD33_9GAMM</name>
<feature type="domain" description="NADP-dependent oxidoreductase" evidence="1">
    <location>
        <begin position="246"/>
        <end position="531"/>
    </location>
</feature>
<dbReference type="SUPFAM" id="SSF53448">
    <property type="entry name" value="Nucleotide-diphospho-sugar transferases"/>
    <property type="match status" value="1"/>
</dbReference>
<dbReference type="InterPro" id="IPR036812">
    <property type="entry name" value="NAD(P)_OxRdtase_dom_sf"/>
</dbReference>
<proteinExistence type="predicted"/>
<keyword evidence="3" id="KW-1185">Reference proteome</keyword>
<accession>A0A0W0SD33</accession>
<dbReference type="Proteomes" id="UP000054742">
    <property type="component" value="Unassembled WGS sequence"/>
</dbReference>
<dbReference type="InterPro" id="IPR029044">
    <property type="entry name" value="Nucleotide-diphossugar_trans"/>
</dbReference>
<dbReference type="PATRIC" id="fig|29422.6.peg.2086"/>
<dbReference type="InterPro" id="IPR053135">
    <property type="entry name" value="AKR2_Oxidoreductase"/>
</dbReference>
<dbReference type="CDD" id="cd19097">
    <property type="entry name" value="AKR_unchar"/>
    <property type="match status" value="1"/>
</dbReference>
<dbReference type="InterPro" id="IPR003329">
    <property type="entry name" value="Cytidylyl_trans"/>
</dbReference>
<dbReference type="AlphaFoldDB" id="A0A0W0SD33"/>
<dbReference type="Gene3D" id="3.90.550.10">
    <property type="entry name" value="Spore Coat Polysaccharide Biosynthesis Protein SpsA, Chain A"/>
    <property type="match status" value="1"/>
</dbReference>
<dbReference type="EMBL" id="LNXV01000029">
    <property type="protein sequence ID" value="KTC81436.1"/>
    <property type="molecule type" value="Genomic_DNA"/>
</dbReference>
<sequence length="547" mass="62750">MNKYKIIILIQCRLSSSRLPAKALLPIGEYPSVVFCALRAASTGFPVIVATSTDKSDDILEQVLRRNNLQCFRGSLDDVLLRMTEAVAAYHDDDLVVRLTADNVFPDGNFINLVVSQFDESKFDYLGTSSPQDGLPYGLSTEVFKVSALREANRKANTPFDREHVTPYIKRHFRCKQFLLEHVPPSWQHLRCTMDTFDDYLRLLNLFKQIDSPLNTPWMELVKYLELSTKLGTVEKKRQEKRYENLVFGTAQLGLPYGVANQQGLPSEEQALALMQKAIKAGVMCFDTARAYGLSEQRIGKALKANSKEDIHVISKLHPLNYLSDEASDEQVRFAVKASIYETCYHLKLSKIDTLLLHRWEHRYQWREAVWDELISLKQDGVIKQIGVSVSTPVEVVEALQEPQIEHIQCPVNLLDWRWRQSEFLAAISKRKDVVFFARSVYLQGLLTLGKTNWPNFPNVDASELNELLDKLVTRFERLNRKDLCLAYVRGLPWVNSLVLGMETEDQLQENLDLFNTMPLTLKQVEETNQILPQLPESFLNPAKWKL</sequence>
<dbReference type="OrthoDB" id="9772407at2"/>
<organism evidence="2 3">
    <name type="scientific">Legionella brunensis</name>
    <dbReference type="NCBI Taxonomy" id="29422"/>
    <lineage>
        <taxon>Bacteria</taxon>
        <taxon>Pseudomonadati</taxon>
        <taxon>Pseudomonadota</taxon>
        <taxon>Gammaproteobacteria</taxon>
        <taxon>Legionellales</taxon>
        <taxon>Legionellaceae</taxon>
        <taxon>Legionella</taxon>
    </lineage>
</organism>
<evidence type="ECO:0000313" key="2">
    <source>
        <dbReference type="EMBL" id="KTC81436.1"/>
    </source>
</evidence>